<sequence length="188" mass="19949" precursor="true">MPHIISQLHSSVSKLRLRHAVFFVLLCGVSLPAHAADDSPAPLTPAPHTSWASAVRAALARKAHKVATWTQSGVASWYGRHFHGRKTSDGSTFNSNDLTAAHPSLPLGTKLLVTSEDTGRSVVVTVNDRGPFNHRIIDLSHAAAEKIGMVNSGTAHVKIAPLAPKNASQNEVAEAPSSAKTVQEPQQP</sequence>
<dbReference type="CDD" id="cd22268">
    <property type="entry name" value="DPBB_RlpA-like"/>
    <property type="match status" value="1"/>
</dbReference>
<feature type="region of interest" description="Disordered" evidence="5">
    <location>
        <begin position="164"/>
        <end position="188"/>
    </location>
</feature>
<reference evidence="7 8" key="1">
    <citation type="submission" date="2019-03" db="EMBL/GenBank/DDBJ databases">
        <title>The complete genome sequence of Swingsia samuiensis NBRC107927(T).</title>
        <authorList>
            <person name="Chua K.-O."/>
            <person name="Chan K.-G."/>
            <person name="See-Too W.-S."/>
        </authorList>
    </citation>
    <scope>NUCLEOTIDE SEQUENCE [LARGE SCALE GENOMIC DNA]</scope>
    <source>
        <strain evidence="7 8">AH83</strain>
    </source>
</reference>
<dbReference type="InterPro" id="IPR009009">
    <property type="entry name" value="RlpA-like_DPBB"/>
</dbReference>
<proteinExistence type="inferred from homology"/>
<evidence type="ECO:0000256" key="4">
    <source>
        <dbReference type="RuleBase" id="RU003495"/>
    </source>
</evidence>
<name>A0A4Y6UJV9_9PROT</name>
<evidence type="ECO:0000313" key="7">
    <source>
        <dbReference type="EMBL" id="QDH17344.1"/>
    </source>
</evidence>
<evidence type="ECO:0000256" key="3">
    <source>
        <dbReference type="HAMAP-Rule" id="MF_02071"/>
    </source>
</evidence>
<dbReference type="GO" id="GO:0000270">
    <property type="term" value="P:peptidoglycan metabolic process"/>
    <property type="evidence" value="ECO:0007669"/>
    <property type="project" value="UniProtKB-UniRule"/>
</dbReference>
<accession>A0A4Y6UJV9</accession>
<evidence type="ECO:0000259" key="6">
    <source>
        <dbReference type="Pfam" id="PF03330"/>
    </source>
</evidence>
<protein>
    <recommendedName>
        <fullName evidence="3">Endolytic peptidoglycan transglycosylase RlpA</fullName>
        <ecNumber evidence="3">4.2.2.-</ecNumber>
    </recommendedName>
</protein>
<comment type="function">
    <text evidence="3">Lytic transglycosylase with a strong preference for naked glycan strands that lack stem peptides.</text>
</comment>
<dbReference type="InterPro" id="IPR012997">
    <property type="entry name" value="RplA"/>
</dbReference>
<dbReference type="HAMAP" id="MF_02071">
    <property type="entry name" value="RlpA"/>
    <property type="match status" value="1"/>
</dbReference>
<dbReference type="GO" id="GO:0071555">
    <property type="term" value="P:cell wall organization"/>
    <property type="evidence" value="ECO:0007669"/>
    <property type="project" value="UniProtKB-KW"/>
</dbReference>
<evidence type="ECO:0000313" key="8">
    <source>
        <dbReference type="Proteomes" id="UP000316313"/>
    </source>
</evidence>
<feature type="signal peptide" evidence="3">
    <location>
        <begin position="1"/>
        <end position="35"/>
    </location>
</feature>
<evidence type="ECO:0000256" key="2">
    <source>
        <dbReference type="ARBA" id="ARBA00023316"/>
    </source>
</evidence>
<dbReference type="PANTHER" id="PTHR34183">
    <property type="entry name" value="ENDOLYTIC PEPTIDOGLYCAN TRANSGLYCOSYLASE RLPA"/>
    <property type="match status" value="1"/>
</dbReference>
<dbReference type="Proteomes" id="UP000316313">
    <property type="component" value="Chromosome"/>
</dbReference>
<dbReference type="InterPro" id="IPR036908">
    <property type="entry name" value="RlpA-like_sf"/>
</dbReference>
<dbReference type="Gene3D" id="2.40.40.10">
    <property type="entry name" value="RlpA-like domain"/>
    <property type="match status" value="1"/>
</dbReference>
<evidence type="ECO:0000256" key="5">
    <source>
        <dbReference type="SAM" id="MobiDB-lite"/>
    </source>
</evidence>
<dbReference type="PANTHER" id="PTHR34183:SF1">
    <property type="entry name" value="ENDOLYTIC PEPTIDOGLYCAN TRANSGLYCOSYLASE RLPA"/>
    <property type="match status" value="1"/>
</dbReference>
<dbReference type="SUPFAM" id="SSF50685">
    <property type="entry name" value="Barwin-like endoglucanases"/>
    <property type="match status" value="1"/>
</dbReference>
<comment type="similarity">
    <text evidence="3 4">Belongs to the RlpA family.</text>
</comment>
<organism evidence="7 8">
    <name type="scientific">Swingsia samuiensis</name>
    <dbReference type="NCBI Taxonomy" id="1293412"/>
    <lineage>
        <taxon>Bacteria</taxon>
        <taxon>Pseudomonadati</taxon>
        <taxon>Pseudomonadota</taxon>
        <taxon>Alphaproteobacteria</taxon>
        <taxon>Acetobacterales</taxon>
        <taxon>Acetobacteraceae</taxon>
        <taxon>Swingsia</taxon>
    </lineage>
</organism>
<dbReference type="EC" id="4.2.2.-" evidence="3"/>
<dbReference type="OrthoDB" id="9779128at2"/>
<evidence type="ECO:0000256" key="1">
    <source>
        <dbReference type="ARBA" id="ARBA00023239"/>
    </source>
</evidence>
<dbReference type="AlphaFoldDB" id="A0A4Y6UJV9"/>
<keyword evidence="1 3" id="KW-0456">Lyase</keyword>
<dbReference type="NCBIfam" id="TIGR00413">
    <property type="entry name" value="rlpA"/>
    <property type="match status" value="1"/>
</dbReference>
<dbReference type="GO" id="GO:0008932">
    <property type="term" value="F:lytic endotransglycosylase activity"/>
    <property type="evidence" value="ECO:0007669"/>
    <property type="project" value="UniProtKB-UniRule"/>
</dbReference>
<dbReference type="Pfam" id="PF03330">
    <property type="entry name" value="DPBB_1"/>
    <property type="match status" value="1"/>
</dbReference>
<gene>
    <name evidence="3" type="primary">rlpA</name>
    <name evidence="7" type="ORF">E3D00_07055</name>
</gene>
<dbReference type="InterPro" id="IPR034718">
    <property type="entry name" value="RlpA"/>
</dbReference>
<dbReference type="EMBL" id="CP038141">
    <property type="protein sequence ID" value="QDH17344.1"/>
    <property type="molecule type" value="Genomic_DNA"/>
</dbReference>
<feature type="domain" description="RlpA-like protein double-psi beta-barrel" evidence="6">
    <location>
        <begin position="71"/>
        <end position="159"/>
    </location>
</feature>
<dbReference type="RefSeq" id="WP_141461203.1">
    <property type="nucleotide sequence ID" value="NZ_CP038141.1"/>
</dbReference>
<dbReference type="KEGG" id="ssam:E3D00_07055"/>
<keyword evidence="3" id="KW-0732">Signal</keyword>
<feature type="compositionally biased region" description="Polar residues" evidence="5">
    <location>
        <begin position="178"/>
        <end position="188"/>
    </location>
</feature>
<keyword evidence="8" id="KW-1185">Reference proteome</keyword>
<feature type="chain" id="PRO_5021521545" description="Endolytic peptidoglycan transglycosylase RlpA" evidence="3">
    <location>
        <begin position="36"/>
        <end position="188"/>
    </location>
</feature>
<keyword evidence="2 3" id="KW-0961">Cell wall biogenesis/degradation</keyword>